<reference evidence="2" key="1">
    <citation type="journal article" date="2014" name="Int. J. Syst. Evol. Microbiol.">
        <title>Complete genome of a new Firmicutes species belonging to the dominant human colonic microbiota ('Ruminococcus bicirculans') reveals two chromosomes and a selective capacity to utilize plant glucans.</title>
        <authorList>
            <consortium name="NISC Comparative Sequencing Program"/>
            <person name="Wegmann U."/>
            <person name="Louis P."/>
            <person name="Goesmann A."/>
            <person name="Henrissat B."/>
            <person name="Duncan S.H."/>
            <person name="Flint H.J."/>
        </authorList>
    </citation>
    <scope>NUCLEOTIDE SEQUENCE</scope>
    <source>
        <strain evidence="2">NBRC 102424</strain>
    </source>
</reference>
<name>A0ABQ5TYP7_9GAMM</name>
<organism evidence="2 3">
    <name type="scientific">Methylophaga thalassica</name>
    <dbReference type="NCBI Taxonomy" id="40223"/>
    <lineage>
        <taxon>Bacteria</taxon>
        <taxon>Pseudomonadati</taxon>
        <taxon>Pseudomonadota</taxon>
        <taxon>Gammaproteobacteria</taxon>
        <taxon>Thiotrichales</taxon>
        <taxon>Piscirickettsiaceae</taxon>
        <taxon>Methylophaga</taxon>
    </lineage>
</organism>
<dbReference type="PANTHER" id="PTHR46230">
    <property type="match status" value="1"/>
</dbReference>
<dbReference type="Gene3D" id="3.30.300.90">
    <property type="entry name" value="BolA-like"/>
    <property type="match status" value="1"/>
</dbReference>
<evidence type="ECO:0000256" key="1">
    <source>
        <dbReference type="RuleBase" id="RU003860"/>
    </source>
</evidence>
<reference evidence="2" key="2">
    <citation type="submission" date="2023-01" db="EMBL/GenBank/DDBJ databases">
        <title>Draft genome sequence of Methylophaga thalassica strain NBRC 102424.</title>
        <authorList>
            <person name="Sun Q."/>
            <person name="Mori K."/>
        </authorList>
    </citation>
    <scope>NUCLEOTIDE SEQUENCE</scope>
    <source>
        <strain evidence="2">NBRC 102424</strain>
    </source>
</reference>
<sequence>MSTIDEIKNALQALSPEVIEIEDDSDKHAGHAGNTGGGHYNLLIVSDAFTGLSLIKRHRLVFEHVDTLMKSKIHALSIQAKTPAEYQPQ</sequence>
<proteinExistence type="inferred from homology"/>
<protein>
    <submittedName>
        <fullName evidence="2">BolA family transcriptional regulator</fullName>
    </submittedName>
</protein>
<comment type="similarity">
    <text evidence="1">Belongs to the BolA/IbaG family.</text>
</comment>
<evidence type="ECO:0000313" key="2">
    <source>
        <dbReference type="EMBL" id="GLQ01019.1"/>
    </source>
</evidence>
<dbReference type="Proteomes" id="UP001161423">
    <property type="component" value="Unassembled WGS sequence"/>
</dbReference>
<dbReference type="PIRSF" id="PIRSF003113">
    <property type="entry name" value="BolA"/>
    <property type="match status" value="1"/>
</dbReference>
<accession>A0ABQ5TYP7</accession>
<dbReference type="PANTHER" id="PTHR46230:SF7">
    <property type="entry name" value="BOLA-LIKE PROTEIN 1"/>
    <property type="match status" value="1"/>
</dbReference>
<dbReference type="InterPro" id="IPR002634">
    <property type="entry name" value="BolA"/>
</dbReference>
<gene>
    <name evidence="2" type="ORF">GCM10007891_28720</name>
</gene>
<evidence type="ECO:0000313" key="3">
    <source>
        <dbReference type="Proteomes" id="UP001161423"/>
    </source>
</evidence>
<dbReference type="EMBL" id="BSND01000013">
    <property type="protein sequence ID" value="GLQ01019.1"/>
    <property type="molecule type" value="Genomic_DNA"/>
</dbReference>
<dbReference type="RefSeq" id="WP_284723728.1">
    <property type="nucleotide sequence ID" value="NZ_BSND01000013.1"/>
</dbReference>
<dbReference type="InterPro" id="IPR036065">
    <property type="entry name" value="BolA-like_sf"/>
</dbReference>
<keyword evidence="3" id="KW-1185">Reference proteome</keyword>
<comment type="caution">
    <text evidence="2">The sequence shown here is derived from an EMBL/GenBank/DDBJ whole genome shotgun (WGS) entry which is preliminary data.</text>
</comment>
<dbReference type="SUPFAM" id="SSF82657">
    <property type="entry name" value="BolA-like"/>
    <property type="match status" value="1"/>
</dbReference>
<dbReference type="Pfam" id="PF01722">
    <property type="entry name" value="BolA"/>
    <property type="match status" value="1"/>
</dbReference>